<accession>A0ABS2MXX1</accession>
<dbReference type="RefSeq" id="WP_204498137.1">
    <property type="nucleotide sequence ID" value="NZ_JAFBDR010000005.1"/>
</dbReference>
<sequence length="47" mass="5521">MHSLSNELLVEAYREAKQKKMDVDFINLLKKEIERRGIDFEVVNGDV</sequence>
<evidence type="ECO:0000313" key="2">
    <source>
        <dbReference type="Proteomes" id="UP001296943"/>
    </source>
</evidence>
<comment type="caution">
    <text evidence="1">The sequence shown here is derived from an EMBL/GenBank/DDBJ whole genome shotgun (WGS) entry which is preliminary data.</text>
</comment>
<dbReference type="InterPro" id="IPR015064">
    <property type="entry name" value="Sda"/>
</dbReference>
<dbReference type="Pfam" id="PF08970">
    <property type="entry name" value="Sda"/>
    <property type="match status" value="1"/>
</dbReference>
<organism evidence="1 2">
    <name type="scientific">Aquibacillus albus</name>
    <dbReference type="NCBI Taxonomy" id="1168171"/>
    <lineage>
        <taxon>Bacteria</taxon>
        <taxon>Bacillati</taxon>
        <taxon>Bacillota</taxon>
        <taxon>Bacilli</taxon>
        <taxon>Bacillales</taxon>
        <taxon>Bacillaceae</taxon>
        <taxon>Aquibacillus</taxon>
    </lineage>
</organism>
<keyword evidence="2" id="KW-1185">Reference proteome</keyword>
<name>A0ABS2MXX1_9BACI</name>
<evidence type="ECO:0000313" key="1">
    <source>
        <dbReference type="EMBL" id="MBM7570715.1"/>
    </source>
</evidence>
<reference evidence="1 2" key="1">
    <citation type="submission" date="2021-01" db="EMBL/GenBank/DDBJ databases">
        <title>Genomic Encyclopedia of Type Strains, Phase IV (KMG-IV): sequencing the most valuable type-strain genomes for metagenomic binning, comparative biology and taxonomic classification.</title>
        <authorList>
            <person name="Goeker M."/>
        </authorList>
    </citation>
    <scope>NUCLEOTIDE SEQUENCE [LARGE SCALE GENOMIC DNA]</scope>
    <source>
        <strain evidence="1 2">DSM 23711</strain>
    </source>
</reference>
<dbReference type="SUPFAM" id="SSF100985">
    <property type="entry name" value="Sporulation inhibitor Sda"/>
    <property type="match status" value="1"/>
</dbReference>
<dbReference type="Gene3D" id="1.10.287.1100">
    <property type="entry name" value="Sporulation inhibitor A"/>
    <property type="match status" value="1"/>
</dbReference>
<gene>
    <name evidence="1" type="ORF">JOC48_001193</name>
</gene>
<dbReference type="EMBL" id="JAFBDR010000005">
    <property type="protein sequence ID" value="MBM7570715.1"/>
    <property type="molecule type" value="Genomic_DNA"/>
</dbReference>
<dbReference type="InterPro" id="IPR036916">
    <property type="entry name" value="Sda_sf"/>
</dbReference>
<proteinExistence type="predicted"/>
<protein>
    <submittedName>
        <fullName evidence="1">Lhr-like helicase</fullName>
    </submittedName>
</protein>
<dbReference type="Proteomes" id="UP001296943">
    <property type="component" value="Unassembled WGS sequence"/>
</dbReference>